<dbReference type="Proteomes" id="UP000186922">
    <property type="component" value="Unassembled WGS sequence"/>
</dbReference>
<proteinExistence type="predicted"/>
<gene>
    <name evidence="3" type="primary">RvY_18812-1</name>
    <name evidence="3" type="synonym">RvY_18812.1</name>
    <name evidence="3" type="ORF">RvY_18812</name>
</gene>
<keyword evidence="4" id="KW-1185">Reference proteome</keyword>
<protein>
    <submittedName>
        <fullName evidence="3">Uncharacterized protein</fullName>
    </submittedName>
</protein>
<evidence type="ECO:0000313" key="3">
    <source>
        <dbReference type="EMBL" id="GAV09239.1"/>
    </source>
</evidence>
<comment type="caution">
    <text evidence="3">The sequence shown here is derived from an EMBL/GenBank/DDBJ whole genome shotgun (WGS) entry which is preliminary data.</text>
</comment>
<sequence length="115" mass="13347">MSVQTESSDAAMRGANVGGQVAPGYGQTEYGRMVDRPGPGRPLVMPYTYASRVFQFPFKLNWQRNWLFRYYIIGFFAGLPFIYKIHKMANSPENVENWKAIRQKWRDEAMGKVHH</sequence>
<evidence type="ECO:0000256" key="1">
    <source>
        <dbReference type="SAM" id="MobiDB-lite"/>
    </source>
</evidence>
<keyword evidence="2" id="KW-0812">Transmembrane</keyword>
<evidence type="ECO:0000313" key="4">
    <source>
        <dbReference type="Proteomes" id="UP000186922"/>
    </source>
</evidence>
<dbReference type="AlphaFoldDB" id="A0A1D1WBT3"/>
<feature type="region of interest" description="Disordered" evidence="1">
    <location>
        <begin position="1"/>
        <end position="28"/>
    </location>
</feature>
<keyword evidence="2" id="KW-0472">Membrane</keyword>
<organism evidence="3 4">
    <name type="scientific">Ramazzottius varieornatus</name>
    <name type="common">Water bear</name>
    <name type="synonym">Tardigrade</name>
    <dbReference type="NCBI Taxonomy" id="947166"/>
    <lineage>
        <taxon>Eukaryota</taxon>
        <taxon>Metazoa</taxon>
        <taxon>Ecdysozoa</taxon>
        <taxon>Tardigrada</taxon>
        <taxon>Eutardigrada</taxon>
        <taxon>Parachela</taxon>
        <taxon>Hypsibioidea</taxon>
        <taxon>Ramazzottiidae</taxon>
        <taxon>Ramazzottius</taxon>
    </lineage>
</organism>
<dbReference type="OrthoDB" id="6067390at2759"/>
<accession>A0A1D1WBT3</accession>
<keyword evidence="2" id="KW-1133">Transmembrane helix</keyword>
<dbReference type="EMBL" id="BDGG01000021">
    <property type="protein sequence ID" value="GAV09239.1"/>
    <property type="molecule type" value="Genomic_DNA"/>
</dbReference>
<reference evidence="3 4" key="1">
    <citation type="journal article" date="2016" name="Nat. Commun.">
        <title>Extremotolerant tardigrade genome and improved radiotolerance of human cultured cells by tardigrade-unique protein.</title>
        <authorList>
            <person name="Hashimoto T."/>
            <person name="Horikawa D.D."/>
            <person name="Saito Y."/>
            <person name="Kuwahara H."/>
            <person name="Kozuka-Hata H."/>
            <person name="Shin-I T."/>
            <person name="Minakuchi Y."/>
            <person name="Ohishi K."/>
            <person name="Motoyama A."/>
            <person name="Aizu T."/>
            <person name="Enomoto A."/>
            <person name="Kondo K."/>
            <person name="Tanaka S."/>
            <person name="Hara Y."/>
            <person name="Koshikawa S."/>
            <person name="Sagara H."/>
            <person name="Miura T."/>
            <person name="Yokobori S."/>
            <person name="Miyagawa K."/>
            <person name="Suzuki Y."/>
            <person name="Kubo T."/>
            <person name="Oyama M."/>
            <person name="Kohara Y."/>
            <person name="Fujiyama A."/>
            <person name="Arakawa K."/>
            <person name="Katayama T."/>
            <person name="Toyoda A."/>
            <person name="Kunieda T."/>
        </authorList>
    </citation>
    <scope>NUCLEOTIDE SEQUENCE [LARGE SCALE GENOMIC DNA]</scope>
    <source>
        <strain evidence="3 4">YOKOZUNA-1</strain>
    </source>
</reference>
<feature type="transmembrane region" description="Helical" evidence="2">
    <location>
        <begin position="66"/>
        <end position="83"/>
    </location>
</feature>
<name>A0A1D1WBT3_RAMVA</name>
<evidence type="ECO:0000256" key="2">
    <source>
        <dbReference type="SAM" id="Phobius"/>
    </source>
</evidence>